<protein>
    <submittedName>
        <fullName evidence="2">Uncharacterized protein</fullName>
    </submittedName>
</protein>
<evidence type="ECO:0000256" key="1">
    <source>
        <dbReference type="SAM" id="SignalP"/>
    </source>
</evidence>
<keyword evidence="3" id="KW-1185">Reference proteome</keyword>
<organism evidence="2 3">
    <name type="scientific">Paenisporosarcina quisquiliarum</name>
    <dbReference type="NCBI Taxonomy" id="365346"/>
    <lineage>
        <taxon>Bacteria</taxon>
        <taxon>Bacillati</taxon>
        <taxon>Bacillota</taxon>
        <taxon>Bacilli</taxon>
        <taxon>Bacillales</taxon>
        <taxon>Caryophanaceae</taxon>
        <taxon>Paenisporosarcina</taxon>
    </lineage>
</organism>
<evidence type="ECO:0000313" key="3">
    <source>
        <dbReference type="Proteomes" id="UP001152173"/>
    </source>
</evidence>
<sequence length="46" mass="4979">MKKTILLALILSLAYFANSHEVKDVKITVAGTDEISNTIPIRPPVG</sequence>
<reference evidence="2" key="1">
    <citation type="submission" date="2022-05" db="EMBL/GenBank/DDBJ databases">
        <authorList>
            <person name="Colautti A."/>
            <person name="Iacumin L."/>
        </authorList>
    </citation>
    <scope>NUCLEOTIDE SEQUENCE</scope>
    <source>
        <strain evidence="2">SK 55</strain>
    </source>
</reference>
<gene>
    <name evidence="2" type="ORF">M9R32_08905</name>
</gene>
<evidence type="ECO:0000313" key="2">
    <source>
        <dbReference type="EMBL" id="MCZ8537297.1"/>
    </source>
</evidence>
<keyword evidence="1" id="KW-0732">Signal</keyword>
<dbReference type="EMBL" id="JAMKBJ010000006">
    <property type="protein sequence ID" value="MCZ8537297.1"/>
    <property type="molecule type" value="Genomic_DNA"/>
</dbReference>
<feature type="signal peptide" evidence="1">
    <location>
        <begin position="1"/>
        <end position="19"/>
    </location>
</feature>
<feature type="chain" id="PRO_5040727760" evidence="1">
    <location>
        <begin position="20"/>
        <end position="46"/>
    </location>
</feature>
<dbReference type="RefSeq" id="WP_269926391.1">
    <property type="nucleotide sequence ID" value="NZ_JAMKBJ010000006.1"/>
</dbReference>
<proteinExistence type="predicted"/>
<dbReference type="Proteomes" id="UP001152173">
    <property type="component" value="Unassembled WGS sequence"/>
</dbReference>
<accession>A0A9X3LGI7</accession>
<comment type="caution">
    <text evidence="2">The sequence shown here is derived from an EMBL/GenBank/DDBJ whole genome shotgun (WGS) entry which is preliminary data.</text>
</comment>
<name>A0A9X3LGI7_9BACL</name>
<dbReference type="AlphaFoldDB" id="A0A9X3LGI7"/>